<organism evidence="1 2">
    <name type="scientific">Blyttiomyces helicus</name>
    <dbReference type="NCBI Taxonomy" id="388810"/>
    <lineage>
        <taxon>Eukaryota</taxon>
        <taxon>Fungi</taxon>
        <taxon>Fungi incertae sedis</taxon>
        <taxon>Chytridiomycota</taxon>
        <taxon>Chytridiomycota incertae sedis</taxon>
        <taxon>Chytridiomycetes</taxon>
        <taxon>Chytridiomycetes incertae sedis</taxon>
        <taxon>Blyttiomyces</taxon>
    </lineage>
</organism>
<dbReference type="Proteomes" id="UP000269721">
    <property type="component" value="Unassembled WGS sequence"/>
</dbReference>
<dbReference type="EMBL" id="KZ997574">
    <property type="protein sequence ID" value="RKO87238.1"/>
    <property type="molecule type" value="Genomic_DNA"/>
</dbReference>
<accession>A0A4P9W844</accession>
<evidence type="ECO:0000313" key="1">
    <source>
        <dbReference type="EMBL" id="RKO87238.1"/>
    </source>
</evidence>
<protein>
    <submittedName>
        <fullName evidence="1">Uncharacterized protein</fullName>
    </submittedName>
</protein>
<sequence>MNVRPEFGIDHRNCCTKGGFRELLDILHVTDEYVKMEGLSGFPKTLLTFCRWAGCLRMPQAVGEGDSRSCEHWNRGAQLGHKLLPIIPILAGNQGVGEKQGGNTAGQGARQMKMRQASGSGVSLYGSPGSWQHGGYLEDLAMMSEFNSPMFDPSRCSIAQIDTERTSDVLLEDLGRDSWSCPHHSTHHSSQDPCLDVRDSGAKQADLVDGVTGTWKKHEQTLAWKEGVLGLKIGCQEIKKEPQGDKNSAP</sequence>
<dbReference type="AlphaFoldDB" id="A0A4P9W844"/>
<evidence type="ECO:0000313" key="2">
    <source>
        <dbReference type="Proteomes" id="UP000269721"/>
    </source>
</evidence>
<gene>
    <name evidence="1" type="ORF">BDK51DRAFT_34889</name>
</gene>
<proteinExistence type="predicted"/>
<reference evidence="2" key="1">
    <citation type="journal article" date="2018" name="Nat. Microbiol.">
        <title>Leveraging single-cell genomics to expand the fungal tree of life.</title>
        <authorList>
            <person name="Ahrendt S.R."/>
            <person name="Quandt C.A."/>
            <person name="Ciobanu D."/>
            <person name="Clum A."/>
            <person name="Salamov A."/>
            <person name="Andreopoulos B."/>
            <person name="Cheng J.F."/>
            <person name="Woyke T."/>
            <person name="Pelin A."/>
            <person name="Henrissat B."/>
            <person name="Reynolds N.K."/>
            <person name="Benny G.L."/>
            <person name="Smith M.E."/>
            <person name="James T.Y."/>
            <person name="Grigoriev I.V."/>
        </authorList>
    </citation>
    <scope>NUCLEOTIDE SEQUENCE [LARGE SCALE GENOMIC DNA]</scope>
</reference>
<keyword evidence="2" id="KW-1185">Reference proteome</keyword>
<name>A0A4P9W844_9FUNG</name>